<gene>
    <name evidence="1" type="ORF">SAMN05192558_112107</name>
</gene>
<dbReference type="AlphaFoldDB" id="A0A1H0UWN8"/>
<dbReference type="STRING" id="504798.SAMN05421871_107297"/>
<proteinExistence type="predicted"/>
<dbReference type="OrthoDB" id="9922864at2"/>
<reference evidence="2" key="1">
    <citation type="submission" date="2016-10" db="EMBL/GenBank/DDBJ databases">
        <authorList>
            <person name="Varghese N."/>
            <person name="Submissions S."/>
        </authorList>
    </citation>
    <scope>NUCLEOTIDE SEQUENCE [LARGE SCALE GENOMIC DNA]</scope>
    <source>
        <strain evidence="2">IBRC-M 10655</strain>
    </source>
</reference>
<protein>
    <submittedName>
        <fullName evidence="1">Uncharacterized protein</fullName>
    </submittedName>
</protein>
<name>A0A1H0UWN8_9PSEU</name>
<dbReference type="EMBL" id="FNJB01000012">
    <property type="protein sequence ID" value="SDP70348.1"/>
    <property type="molecule type" value="Genomic_DNA"/>
</dbReference>
<organism evidence="1 2">
    <name type="scientific">Actinokineospora alba</name>
    <dbReference type="NCBI Taxonomy" id="504798"/>
    <lineage>
        <taxon>Bacteria</taxon>
        <taxon>Bacillati</taxon>
        <taxon>Actinomycetota</taxon>
        <taxon>Actinomycetes</taxon>
        <taxon>Pseudonocardiales</taxon>
        <taxon>Pseudonocardiaceae</taxon>
        <taxon>Actinokineospora</taxon>
    </lineage>
</organism>
<keyword evidence="2" id="KW-1185">Reference proteome</keyword>
<evidence type="ECO:0000313" key="1">
    <source>
        <dbReference type="EMBL" id="SDP70348.1"/>
    </source>
</evidence>
<evidence type="ECO:0000313" key="2">
    <source>
        <dbReference type="Proteomes" id="UP000199651"/>
    </source>
</evidence>
<dbReference type="Proteomes" id="UP000199651">
    <property type="component" value="Unassembled WGS sequence"/>
</dbReference>
<sequence>MASVTNALRSGVFGQDYVALADQVAVALGGLPLDGRRAATRRLTEMLAKQDGNGDRSQVDHFVESLLMTARMSRLRDYRIAMATTESPAEPRDVDDVIALLEVGTDESGTYAA</sequence>
<dbReference type="RefSeq" id="WP_091382294.1">
    <property type="nucleotide sequence ID" value="NZ_FNDV01000007.1"/>
</dbReference>
<accession>A0A1H0UWN8</accession>